<feature type="non-terminal residue" evidence="2">
    <location>
        <position position="1"/>
    </location>
</feature>
<evidence type="ECO:0000313" key="3">
    <source>
        <dbReference type="Proteomes" id="UP000004810"/>
    </source>
</evidence>
<gene>
    <name evidence="2" type="ORF">WUBG_15610</name>
</gene>
<dbReference type="Proteomes" id="UP000004810">
    <property type="component" value="Unassembled WGS sequence"/>
</dbReference>
<feature type="region of interest" description="Disordered" evidence="1">
    <location>
        <begin position="1"/>
        <end position="22"/>
    </location>
</feature>
<protein>
    <submittedName>
        <fullName evidence="2">Uncharacterized protein</fullName>
    </submittedName>
</protein>
<name>J9AH69_WUCBA</name>
<proteinExistence type="predicted"/>
<reference evidence="3" key="1">
    <citation type="submission" date="2012-08" db="EMBL/GenBank/DDBJ databases">
        <title>The Genome Sequence of Wuchereria bancrofti.</title>
        <authorList>
            <person name="Nutman T.B."/>
            <person name="Fink D.L."/>
            <person name="Russ C."/>
            <person name="Young S."/>
            <person name="Zeng Q."/>
            <person name="Koehrsen M."/>
            <person name="Alvarado L."/>
            <person name="Berlin A."/>
            <person name="Chapman S.B."/>
            <person name="Chen Z."/>
            <person name="Freedman E."/>
            <person name="Gellesch M."/>
            <person name="Goldberg J."/>
            <person name="Griggs A."/>
            <person name="Gujja S."/>
            <person name="Heilman E.R."/>
            <person name="Heiman D."/>
            <person name="Hepburn T."/>
            <person name="Howarth C."/>
            <person name="Jen D."/>
            <person name="Larson L."/>
            <person name="Lewis B."/>
            <person name="Mehta T."/>
            <person name="Park D."/>
            <person name="Pearson M."/>
            <person name="Roberts A."/>
            <person name="Saif S."/>
            <person name="Shea T."/>
            <person name="Shenoy N."/>
            <person name="Sisk P."/>
            <person name="Stolte C."/>
            <person name="Sykes S."/>
            <person name="Walk T."/>
            <person name="White J."/>
            <person name="Yandava C."/>
            <person name="Haas B."/>
            <person name="Henn M.R."/>
            <person name="Nusbaum C."/>
            <person name="Birren B."/>
        </authorList>
    </citation>
    <scope>NUCLEOTIDE SEQUENCE [LARGE SCALE GENOMIC DNA]</scope>
    <source>
        <strain evidence="3">NA</strain>
    </source>
</reference>
<evidence type="ECO:0000313" key="2">
    <source>
        <dbReference type="EMBL" id="EJW73485.1"/>
    </source>
</evidence>
<accession>J9AH69</accession>
<dbReference type="EMBL" id="ADBV01013973">
    <property type="protein sequence ID" value="EJW73485.1"/>
    <property type="molecule type" value="Genomic_DNA"/>
</dbReference>
<dbReference type="AlphaFoldDB" id="J9AH69"/>
<evidence type="ECO:0000256" key="1">
    <source>
        <dbReference type="SAM" id="MobiDB-lite"/>
    </source>
</evidence>
<comment type="caution">
    <text evidence="2">The sequence shown here is derived from an EMBL/GenBank/DDBJ whole genome shotgun (WGS) entry which is preliminary data.</text>
</comment>
<sequence>KQRSENEDGNEAAANEAQSSPVTAQKWAYISAIQYLLKGWSIVLQKCTICERVDRTLV</sequence>
<organism evidence="2 3">
    <name type="scientific">Wuchereria bancrofti</name>
    <dbReference type="NCBI Taxonomy" id="6293"/>
    <lineage>
        <taxon>Eukaryota</taxon>
        <taxon>Metazoa</taxon>
        <taxon>Ecdysozoa</taxon>
        <taxon>Nematoda</taxon>
        <taxon>Chromadorea</taxon>
        <taxon>Rhabditida</taxon>
        <taxon>Spirurina</taxon>
        <taxon>Spiruromorpha</taxon>
        <taxon>Filarioidea</taxon>
        <taxon>Onchocercidae</taxon>
        <taxon>Wuchereria</taxon>
    </lineage>
</organism>